<reference evidence="1" key="1">
    <citation type="submission" date="2020-06" db="EMBL/GenBank/DDBJ databases">
        <authorList>
            <person name="Li T."/>
            <person name="Hu X."/>
            <person name="Zhang T."/>
            <person name="Song X."/>
            <person name="Zhang H."/>
            <person name="Dai N."/>
            <person name="Sheng W."/>
            <person name="Hou X."/>
            <person name="Wei L."/>
        </authorList>
    </citation>
    <scope>NUCLEOTIDE SEQUENCE</scope>
    <source>
        <strain evidence="1">G02</strain>
        <tissue evidence="1">Leaf</tissue>
    </source>
</reference>
<organism evidence="1">
    <name type="scientific">Sesamum radiatum</name>
    <name type="common">Black benniseed</name>
    <dbReference type="NCBI Taxonomy" id="300843"/>
    <lineage>
        <taxon>Eukaryota</taxon>
        <taxon>Viridiplantae</taxon>
        <taxon>Streptophyta</taxon>
        <taxon>Embryophyta</taxon>
        <taxon>Tracheophyta</taxon>
        <taxon>Spermatophyta</taxon>
        <taxon>Magnoliopsida</taxon>
        <taxon>eudicotyledons</taxon>
        <taxon>Gunneridae</taxon>
        <taxon>Pentapetalae</taxon>
        <taxon>asterids</taxon>
        <taxon>lamiids</taxon>
        <taxon>Lamiales</taxon>
        <taxon>Pedaliaceae</taxon>
        <taxon>Sesamum</taxon>
    </lineage>
</organism>
<gene>
    <name evidence="1" type="ORF">Sradi_2099400</name>
</gene>
<dbReference type="AlphaFoldDB" id="A0AAW2TIM9"/>
<reference evidence="1" key="2">
    <citation type="journal article" date="2024" name="Plant">
        <title>Genomic evolution and insights into agronomic trait innovations of Sesamum species.</title>
        <authorList>
            <person name="Miao H."/>
            <person name="Wang L."/>
            <person name="Qu L."/>
            <person name="Liu H."/>
            <person name="Sun Y."/>
            <person name="Le M."/>
            <person name="Wang Q."/>
            <person name="Wei S."/>
            <person name="Zheng Y."/>
            <person name="Lin W."/>
            <person name="Duan Y."/>
            <person name="Cao H."/>
            <person name="Xiong S."/>
            <person name="Wang X."/>
            <person name="Wei L."/>
            <person name="Li C."/>
            <person name="Ma Q."/>
            <person name="Ju M."/>
            <person name="Zhao R."/>
            <person name="Li G."/>
            <person name="Mu C."/>
            <person name="Tian Q."/>
            <person name="Mei H."/>
            <person name="Zhang T."/>
            <person name="Gao T."/>
            <person name="Zhang H."/>
        </authorList>
    </citation>
    <scope>NUCLEOTIDE SEQUENCE</scope>
    <source>
        <strain evidence="1">G02</strain>
    </source>
</reference>
<evidence type="ECO:0000313" key="1">
    <source>
        <dbReference type="EMBL" id="KAL0404586.1"/>
    </source>
</evidence>
<sequence length="119" mass="13341">MCALSHANLPECISTRIASCQHTPPASSSSDDVRILLGILTLPDHYHKRHFLRLIYGTQSTVGARVDVKFVFCNLTKEDQKVLVALEIMRYDDIIILNCQENMNKARPIPTSRACPICS</sequence>
<dbReference type="EMBL" id="JACGWJ010000008">
    <property type="protein sequence ID" value="KAL0404586.1"/>
    <property type="molecule type" value="Genomic_DNA"/>
</dbReference>
<comment type="caution">
    <text evidence="1">The sequence shown here is derived from an EMBL/GenBank/DDBJ whole genome shotgun (WGS) entry which is preliminary data.</text>
</comment>
<evidence type="ECO:0008006" key="2">
    <source>
        <dbReference type="Google" id="ProtNLM"/>
    </source>
</evidence>
<accession>A0AAW2TIM9</accession>
<protein>
    <recommendedName>
        <fullName evidence="2">Hexosyltransferase</fullName>
    </recommendedName>
</protein>
<proteinExistence type="predicted"/>
<name>A0AAW2TIM9_SESRA</name>